<keyword evidence="2" id="KW-1003">Cell membrane</keyword>
<keyword evidence="3" id="KW-0597">Phosphoprotein</keyword>
<dbReference type="PANTHER" id="PTHR34220:SF7">
    <property type="entry name" value="SENSOR HISTIDINE KINASE YPDA"/>
    <property type="match status" value="1"/>
</dbReference>
<dbReference type="CDD" id="cd06225">
    <property type="entry name" value="HAMP"/>
    <property type="match status" value="1"/>
</dbReference>
<keyword evidence="5 6" id="KW-0472">Membrane</keyword>
<gene>
    <name evidence="8" type="ORF">E6C55_06970</name>
</gene>
<protein>
    <submittedName>
        <fullName evidence="8">HAMP domain-containing protein</fullName>
    </submittedName>
</protein>
<comment type="caution">
    <text evidence="8">The sequence shown here is derived from an EMBL/GenBank/DDBJ whole genome shotgun (WGS) entry which is preliminary data.</text>
</comment>
<keyword evidence="6" id="KW-1133">Transmembrane helix</keyword>
<dbReference type="SUPFAM" id="SSF55874">
    <property type="entry name" value="ATPase domain of HSP90 chaperone/DNA topoisomerase II/histidine kinase"/>
    <property type="match status" value="1"/>
</dbReference>
<keyword evidence="9" id="KW-1185">Reference proteome</keyword>
<feature type="transmembrane region" description="Helical" evidence="6">
    <location>
        <begin position="307"/>
        <end position="327"/>
    </location>
</feature>
<evidence type="ECO:0000256" key="2">
    <source>
        <dbReference type="ARBA" id="ARBA00022475"/>
    </source>
</evidence>
<feature type="domain" description="HAMP" evidence="7">
    <location>
        <begin position="324"/>
        <end position="376"/>
    </location>
</feature>
<evidence type="ECO:0000256" key="6">
    <source>
        <dbReference type="SAM" id="Phobius"/>
    </source>
</evidence>
<dbReference type="InterPro" id="IPR010559">
    <property type="entry name" value="Sig_transdc_His_kin_internal"/>
</dbReference>
<evidence type="ECO:0000256" key="5">
    <source>
        <dbReference type="ARBA" id="ARBA00023136"/>
    </source>
</evidence>
<keyword evidence="6" id="KW-0812">Transmembrane</keyword>
<evidence type="ECO:0000256" key="4">
    <source>
        <dbReference type="ARBA" id="ARBA00022679"/>
    </source>
</evidence>
<dbReference type="GO" id="GO:0000155">
    <property type="term" value="F:phosphorelay sensor kinase activity"/>
    <property type="evidence" value="ECO:0007669"/>
    <property type="project" value="InterPro"/>
</dbReference>
<dbReference type="Gene3D" id="3.30.565.10">
    <property type="entry name" value="Histidine kinase-like ATPase, C-terminal domain"/>
    <property type="match status" value="1"/>
</dbReference>
<reference evidence="8 9" key="1">
    <citation type="submission" date="2019-04" db="EMBL/GenBank/DDBJ databases">
        <title>Cohnella sp. nov. isolated from preserved vegetables.</title>
        <authorList>
            <person name="Lin S.-Y."/>
            <person name="Hung M.-H."/>
            <person name="Young C.-C."/>
        </authorList>
    </citation>
    <scope>NUCLEOTIDE SEQUENCE [LARGE SCALE GENOMIC DNA]</scope>
    <source>
        <strain evidence="8 9">CC-MHH1044</strain>
    </source>
</reference>
<dbReference type="Gene3D" id="6.10.340.10">
    <property type="match status" value="1"/>
</dbReference>
<dbReference type="Proteomes" id="UP000310636">
    <property type="component" value="Unassembled WGS sequence"/>
</dbReference>
<evidence type="ECO:0000259" key="7">
    <source>
        <dbReference type="PROSITE" id="PS50885"/>
    </source>
</evidence>
<dbReference type="OrthoDB" id="9776552at2"/>
<evidence type="ECO:0000256" key="3">
    <source>
        <dbReference type="ARBA" id="ARBA00022553"/>
    </source>
</evidence>
<dbReference type="InterPro" id="IPR003660">
    <property type="entry name" value="HAMP_dom"/>
</dbReference>
<dbReference type="SMART" id="SM00304">
    <property type="entry name" value="HAMP"/>
    <property type="match status" value="1"/>
</dbReference>
<comment type="subcellular location">
    <subcellularLocation>
        <location evidence="1">Cell membrane</location>
        <topology evidence="1">Multi-pass membrane protein</topology>
    </subcellularLocation>
</comment>
<dbReference type="InterPro" id="IPR036890">
    <property type="entry name" value="HATPase_C_sf"/>
</dbReference>
<accession>A0A4S4C4J5</accession>
<dbReference type="InterPro" id="IPR050640">
    <property type="entry name" value="Bact_2-comp_sensor_kinase"/>
</dbReference>
<dbReference type="AlphaFoldDB" id="A0A4S4C4J5"/>
<dbReference type="PANTHER" id="PTHR34220">
    <property type="entry name" value="SENSOR HISTIDINE KINASE YPDA"/>
    <property type="match status" value="1"/>
</dbReference>
<evidence type="ECO:0000313" key="8">
    <source>
        <dbReference type="EMBL" id="THF82119.1"/>
    </source>
</evidence>
<feature type="transmembrane region" description="Helical" evidence="6">
    <location>
        <begin position="12"/>
        <end position="32"/>
    </location>
</feature>
<keyword evidence="4" id="KW-0808">Transferase</keyword>
<dbReference type="GO" id="GO:0005886">
    <property type="term" value="C:plasma membrane"/>
    <property type="evidence" value="ECO:0007669"/>
    <property type="project" value="UniProtKB-SubCell"/>
</dbReference>
<sequence length="599" mass="67987">MRWIKQSLRRQLMLLIPLSLLIPSLLSLYINYQFTKDSLYDQAIEETTTLLDRGSDDLAGYLDDLNQVSLSVYADDDFYNILLGKASTIGSGEYYNKLYDMTRVVREIRQIYLYQASSNRSFLIVGGSMKQGYGRAEAPPANLQPYDFVIQNVHRSGDYGIRQTPNPKSVPVFTLQRSIYLVPTDEVVGWLSIDVAPDELNRIFRNLDGNLPGDLFIYKQSKEGLGAVFYESLPEDANSSFNETVMRRLVGLSDGAGSFAMKEDGFDGLLFYRTVQFGNQSFVMAKRISEHALYAKAERITLINSGIALFFLAVSIGVVLAVSFNIFSPIGRLIRHMSRIQNGQFSATINLGQQDEIGALANRFQTMMDTINEMIEREYAIKMANQRSEIKALQSQINPHFLNNALQSIGSVALEAQIPRVYTLISSLGQMMYYNMRNKEELVALAEEEGYARHYLMLQEQRHQGRFRYEIDSDPTARMLLLPKMTLQPVVENYFEHNQRIKDGELGICTRLYDGEFHLIVRDNGAGMREDKAAWLEGDLNAIREIGESIGDSIGLRNVMSRLRYYYGHEVHIRLQSLKPQGFAVTLIIPTSQLREGSA</sequence>
<evidence type="ECO:0000313" key="9">
    <source>
        <dbReference type="Proteomes" id="UP000310636"/>
    </source>
</evidence>
<proteinExistence type="predicted"/>
<dbReference type="Pfam" id="PF06580">
    <property type="entry name" value="His_kinase"/>
    <property type="match status" value="1"/>
</dbReference>
<evidence type="ECO:0000256" key="1">
    <source>
        <dbReference type="ARBA" id="ARBA00004651"/>
    </source>
</evidence>
<name>A0A4S4C4J5_9BACL</name>
<dbReference type="EMBL" id="SSOB01000007">
    <property type="protein sequence ID" value="THF82119.1"/>
    <property type="molecule type" value="Genomic_DNA"/>
</dbReference>
<dbReference type="SUPFAM" id="SSF158472">
    <property type="entry name" value="HAMP domain-like"/>
    <property type="match status" value="1"/>
</dbReference>
<dbReference type="Pfam" id="PF00672">
    <property type="entry name" value="HAMP"/>
    <property type="match status" value="1"/>
</dbReference>
<organism evidence="8 9">
    <name type="scientific">Cohnella fermenti</name>
    <dbReference type="NCBI Taxonomy" id="2565925"/>
    <lineage>
        <taxon>Bacteria</taxon>
        <taxon>Bacillati</taxon>
        <taxon>Bacillota</taxon>
        <taxon>Bacilli</taxon>
        <taxon>Bacillales</taxon>
        <taxon>Paenibacillaceae</taxon>
        <taxon>Cohnella</taxon>
    </lineage>
</organism>
<dbReference type="RefSeq" id="WP_136369058.1">
    <property type="nucleotide sequence ID" value="NZ_SSOB01000007.1"/>
</dbReference>
<dbReference type="PROSITE" id="PS50885">
    <property type="entry name" value="HAMP"/>
    <property type="match status" value="1"/>
</dbReference>